<dbReference type="AlphaFoldDB" id="A0ABC8WS57"/>
<evidence type="ECO:0000313" key="2">
    <source>
        <dbReference type="Proteomes" id="UP001497457"/>
    </source>
</evidence>
<organism evidence="1 2">
    <name type="scientific">Urochloa decumbens</name>
    <dbReference type="NCBI Taxonomy" id="240449"/>
    <lineage>
        <taxon>Eukaryota</taxon>
        <taxon>Viridiplantae</taxon>
        <taxon>Streptophyta</taxon>
        <taxon>Embryophyta</taxon>
        <taxon>Tracheophyta</taxon>
        <taxon>Spermatophyta</taxon>
        <taxon>Magnoliopsida</taxon>
        <taxon>Liliopsida</taxon>
        <taxon>Poales</taxon>
        <taxon>Poaceae</taxon>
        <taxon>PACMAD clade</taxon>
        <taxon>Panicoideae</taxon>
        <taxon>Panicodae</taxon>
        <taxon>Paniceae</taxon>
        <taxon>Melinidinae</taxon>
        <taxon>Urochloa</taxon>
    </lineage>
</organism>
<keyword evidence="2" id="KW-1185">Reference proteome</keyword>
<gene>
    <name evidence="1" type="ORF">URODEC1_LOCUS16348</name>
</gene>
<accession>A0ABC8WS57</accession>
<reference evidence="2" key="1">
    <citation type="submission" date="2024-06" db="EMBL/GenBank/DDBJ databases">
        <authorList>
            <person name="Ryan C."/>
        </authorList>
    </citation>
    <scope>NUCLEOTIDE SEQUENCE [LARGE SCALE GENOMIC DNA]</scope>
</reference>
<reference evidence="1 2" key="2">
    <citation type="submission" date="2024-10" db="EMBL/GenBank/DDBJ databases">
        <authorList>
            <person name="Ryan C."/>
        </authorList>
    </citation>
    <scope>NUCLEOTIDE SEQUENCE [LARGE SCALE GENOMIC DNA]</scope>
</reference>
<name>A0ABC8WS57_9POAL</name>
<dbReference type="EMBL" id="OZ075123">
    <property type="protein sequence ID" value="CAL4913585.1"/>
    <property type="molecule type" value="Genomic_DNA"/>
</dbReference>
<proteinExistence type="predicted"/>
<dbReference type="Proteomes" id="UP001497457">
    <property type="component" value="Chromosome 13rd"/>
</dbReference>
<protein>
    <submittedName>
        <fullName evidence="1">Uncharacterized protein</fullName>
    </submittedName>
</protein>
<evidence type="ECO:0000313" key="1">
    <source>
        <dbReference type="EMBL" id="CAL4913585.1"/>
    </source>
</evidence>
<sequence>MARGANGRFCGRGITSSPGVRRFRAQIRESQKQGDGGSIGKVADAGNRKLVVRGGQIEQGGDYVVVRGHRIERVGLRINSQGEVYVPDSEEEDDMEMEDVAVGLAANGAPGMEVAADGAPGMEVAVDRAPGMEVATDGASGMEVSADRTPGLEVAADGAPGVEFAPEVQARLDAVLAGIDPLYHDVYISLYKACH</sequence>